<reference evidence="8 9" key="1">
    <citation type="submission" date="2019-02" db="EMBL/GenBank/DDBJ databases">
        <title>Deep-cultivation of Planctomycetes and their phenomic and genomic characterization uncovers novel biology.</title>
        <authorList>
            <person name="Wiegand S."/>
            <person name="Jogler M."/>
            <person name="Boedeker C."/>
            <person name="Pinto D."/>
            <person name="Vollmers J."/>
            <person name="Rivas-Marin E."/>
            <person name="Kohn T."/>
            <person name="Peeters S.H."/>
            <person name="Heuer A."/>
            <person name="Rast P."/>
            <person name="Oberbeckmann S."/>
            <person name="Bunk B."/>
            <person name="Jeske O."/>
            <person name="Meyerdierks A."/>
            <person name="Storesund J.E."/>
            <person name="Kallscheuer N."/>
            <person name="Luecker S."/>
            <person name="Lage O.M."/>
            <person name="Pohl T."/>
            <person name="Merkel B.J."/>
            <person name="Hornburger P."/>
            <person name="Mueller R.-W."/>
            <person name="Bruemmer F."/>
            <person name="Labrenz M."/>
            <person name="Spormann A.M."/>
            <person name="Op den Camp H."/>
            <person name="Overmann J."/>
            <person name="Amann R."/>
            <person name="Jetten M.S.M."/>
            <person name="Mascher T."/>
            <person name="Medema M.H."/>
            <person name="Devos D.P."/>
            <person name="Kaster A.-K."/>
            <person name="Ovreas L."/>
            <person name="Rohde M."/>
            <person name="Galperin M.Y."/>
            <person name="Jogler C."/>
        </authorList>
    </citation>
    <scope>NUCLEOTIDE SEQUENCE [LARGE SCALE GENOMIC DNA]</scope>
    <source>
        <strain evidence="8 9">Pla163</strain>
    </source>
</reference>
<keyword evidence="9" id="KW-1185">Reference proteome</keyword>
<evidence type="ECO:0000256" key="7">
    <source>
        <dbReference type="SAM" id="Phobius"/>
    </source>
</evidence>
<dbReference type="OrthoDB" id="9808671at2"/>
<dbReference type="Gene3D" id="1.10.10.10">
    <property type="entry name" value="Winged helix-like DNA-binding domain superfamily/Winged helix DNA-binding domain"/>
    <property type="match status" value="1"/>
</dbReference>
<dbReference type="NCBIfam" id="TIGR00765">
    <property type="entry name" value="yihY_not_rbn"/>
    <property type="match status" value="1"/>
</dbReference>
<feature type="transmembrane region" description="Helical" evidence="7">
    <location>
        <begin position="294"/>
        <end position="316"/>
    </location>
</feature>
<name>A0A518CWI0_9BACT</name>
<feature type="transmembrane region" description="Helical" evidence="7">
    <location>
        <begin position="328"/>
        <end position="347"/>
    </location>
</feature>
<organism evidence="8 9">
    <name type="scientific">Rohdeia mirabilis</name>
    <dbReference type="NCBI Taxonomy" id="2528008"/>
    <lineage>
        <taxon>Bacteria</taxon>
        <taxon>Pseudomonadati</taxon>
        <taxon>Planctomycetota</taxon>
        <taxon>Planctomycetia</taxon>
        <taxon>Planctomycetia incertae sedis</taxon>
        <taxon>Rohdeia</taxon>
    </lineage>
</organism>
<dbReference type="InterPro" id="IPR017039">
    <property type="entry name" value="Virul_fac_BrkB"/>
</dbReference>
<evidence type="ECO:0000256" key="3">
    <source>
        <dbReference type="ARBA" id="ARBA00022692"/>
    </source>
</evidence>
<dbReference type="PANTHER" id="PTHR30213">
    <property type="entry name" value="INNER MEMBRANE PROTEIN YHJD"/>
    <property type="match status" value="1"/>
</dbReference>
<feature type="region of interest" description="Disordered" evidence="6">
    <location>
        <begin position="127"/>
        <end position="181"/>
    </location>
</feature>
<evidence type="ECO:0000256" key="1">
    <source>
        <dbReference type="ARBA" id="ARBA00004651"/>
    </source>
</evidence>
<evidence type="ECO:0000256" key="5">
    <source>
        <dbReference type="ARBA" id="ARBA00023136"/>
    </source>
</evidence>
<sequence length="540" mass="58609">MSSLLERADAYFRRELWRSDLADEPFWRAWPLHVLRCLSMAVERGIAHQLPIRASALTFITVLSLVPSLAFVFSVAKSLGAYEQVRTQVVDPFLSEMFVAESAKAPRAVESDGGTGVAASGAENQDEAVDGGLEDGAPADVDSQDPARDTEVPAGADGPTDQEVEPSPGAQPKLEDNAAEAAVVVEESEQQLRVAIEKVLEFVEKTDVKRLGALGFLVVVYAVIRLLGGVEAALNLIWSVDRPRRFIRKVTDYLAIVIVTPMLAGLALTSGAALSTTDSAAMVYLRDDLGLAHLVVWFDLVLPLLSMWVVFTLIYILMPNTRVKLRSALFGGLAAALLWTVMLELYVKSQVGMASYNALYASFAAFPIFLLWLWFSWLVVLAGAEVGYADQHARAYRRQALAETGNRAWFELNILRAVGRIVGAFQVGKAPPTLEFLVDDLGVPESELESGLVRLERAGLLLRSRTGEDSAFALARPAEDVSVHEALQMLRGDAEAGLPNGSKDELDSRLREAYLNAVRAGGESRSLADVAKAARTEPDA</sequence>
<feature type="transmembrane region" description="Helical" evidence="7">
    <location>
        <begin position="213"/>
        <end position="238"/>
    </location>
</feature>
<accession>A0A518CWI0</accession>
<dbReference type="RefSeq" id="WP_145183551.1">
    <property type="nucleotide sequence ID" value="NZ_CP036290.1"/>
</dbReference>
<keyword evidence="3 7" id="KW-0812">Transmembrane</keyword>
<feature type="transmembrane region" description="Helical" evidence="7">
    <location>
        <begin position="250"/>
        <end position="274"/>
    </location>
</feature>
<feature type="transmembrane region" description="Helical" evidence="7">
    <location>
        <begin position="359"/>
        <end position="388"/>
    </location>
</feature>
<evidence type="ECO:0000313" key="9">
    <source>
        <dbReference type="Proteomes" id="UP000319342"/>
    </source>
</evidence>
<proteinExistence type="predicted"/>
<keyword evidence="4 7" id="KW-1133">Transmembrane helix</keyword>
<dbReference type="AlphaFoldDB" id="A0A518CWI0"/>
<keyword evidence="2" id="KW-1003">Cell membrane</keyword>
<dbReference type="Proteomes" id="UP000319342">
    <property type="component" value="Chromosome"/>
</dbReference>
<protein>
    <submittedName>
        <fullName evidence="8">Uncharacterized protein</fullName>
    </submittedName>
</protein>
<dbReference type="GO" id="GO:0005886">
    <property type="term" value="C:plasma membrane"/>
    <property type="evidence" value="ECO:0007669"/>
    <property type="project" value="UniProtKB-SubCell"/>
</dbReference>
<dbReference type="EMBL" id="CP036290">
    <property type="protein sequence ID" value="QDU83587.1"/>
    <property type="molecule type" value="Genomic_DNA"/>
</dbReference>
<comment type="subcellular location">
    <subcellularLocation>
        <location evidence="1">Cell membrane</location>
        <topology evidence="1">Multi-pass membrane protein</topology>
    </subcellularLocation>
</comment>
<keyword evidence="5 7" id="KW-0472">Membrane</keyword>
<evidence type="ECO:0000256" key="2">
    <source>
        <dbReference type="ARBA" id="ARBA00022475"/>
    </source>
</evidence>
<gene>
    <name evidence="8" type="ORF">Pla163_06860</name>
</gene>
<dbReference type="Pfam" id="PF03631">
    <property type="entry name" value="Virul_fac_BrkB"/>
    <property type="match status" value="1"/>
</dbReference>
<evidence type="ECO:0000256" key="6">
    <source>
        <dbReference type="SAM" id="MobiDB-lite"/>
    </source>
</evidence>
<evidence type="ECO:0000256" key="4">
    <source>
        <dbReference type="ARBA" id="ARBA00022989"/>
    </source>
</evidence>
<evidence type="ECO:0000313" key="8">
    <source>
        <dbReference type="EMBL" id="QDU83587.1"/>
    </source>
</evidence>
<dbReference type="PANTHER" id="PTHR30213:SF0">
    <property type="entry name" value="UPF0761 MEMBRANE PROTEIN YIHY"/>
    <property type="match status" value="1"/>
</dbReference>
<dbReference type="InterPro" id="IPR036388">
    <property type="entry name" value="WH-like_DNA-bd_sf"/>
</dbReference>